<dbReference type="PRINTS" id="PR00811">
    <property type="entry name" value="BCTERIALGSPD"/>
</dbReference>
<evidence type="ECO:0000256" key="1">
    <source>
        <dbReference type="ARBA" id="ARBA00022448"/>
    </source>
</evidence>
<dbReference type="Proteomes" id="UP000268033">
    <property type="component" value="Unassembled WGS sequence"/>
</dbReference>
<accession>A0A3N1PUP3</accession>
<dbReference type="InterPro" id="IPR001775">
    <property type="entry name" value="GspD/PilQ"/>
</dbReference>
<dbReference type="SMART" id="SM00965">
    <property type="entry name" value="STN"/>
    <property type="match status" value="1"/>
</dbReference>
<dbReference type="GO" id="GO:0009306">
    <property type="term" value="P:protein secretion"/>
    <property type="evidence" value="ECO:0007669"/>
    <property type="project" value="InterPro"/>
</dbReference>
<dbReference type="InterPro" id="IPR011514">
    <property type="entry name" value="Secretin_N_2"/>
</dbReference>
<keyword evidence="7" id="KW-1185">Reference proteome</keyword>
<evidence type="ECO:0000313" key="6">
    <source>
        <dbReference type="EMBL" id="ROQ30841.1"/>
    </source>
</evidence>
<evidence type="ECO:0000256" key="2">
    <source>
        <dbReference type="ARBA" id="ARBA00023136"/>
    </source>
</evidence>
<dbReference type="NCBIfam" id="TIGR02519">
    <property type="entry name" value="pilus_MshL"/>
    <property type="match status" value="1"/>
</dbReference>
<feature type="domain" description="Secretin/TonB short N-terminal" evidence="5">
    <location>
        <begin position="96"/>
        <end position="144"/>
    </location>
</feature>
<dbReference type="GO" id="GO:0009297">
    <property type="term" value="P:pilus assembly"/>
    <property type="evidence" value="ECO:0007669"/>
    <property type="project" value="InterPro"/>
</dbReference>
<proteinExistence type="predicted"/>
<dbReference type="GO" id="GO:0019867">
    <property type="term" value="C:outer membrane"/>
    <property type="evidence" value="ECO:0007669"/>
    <property type="project" value="InterPro"/>
</dbReference>
<dbReference type="Pfam" id="PF00263">
    <property type="entry name" value="Secretin"/>
    <property type="match status" value="1"/>
</dbReference>
<gene>
    <name evidence="6" type="ORF">EDC28_101534</name>
</gene>
<organism evidence="6 7">
    <name type="scientific">Gallaecimonas pentaromativorans</name>
    <dbReference type="NCBI Taxonomy" id="584787"/>
    <lineage>
        <taxon>Bacteria</taxon>
        <taxon>Pseudomonadati</taxon>
        <taxon>Pseudomonadota</taxon>
        <taxon>Gammaproteobacteria</taxon>
        <taxon>Enterobacterales</taxon>
        <taxon>Gallaecimonadaceae</taxon>
        <taxon>Gallaecimonas</taxon>
    </lineage>
</organism>
<name>A0A3N1PUP3_9GAMM</name>
<evidence type="ECO:0000256" key="3">
    <source>
        <dbReference type="ARBA" id="ARBA00023237"/>
    </source>
</evidence>
<evidence type="ECO:0000313" key="7">
    <source>
        <dbReference type="Proteomes" id="UP000268033"/>
    </source>
</evidence>
<sequence>MLRRLTTQSVTLLMAALLVACQSPSQRNANRGVADVKSQLPAAAKPAAPKPPAALERELLSGLVAPPPMPEQRINVSAKDTDVRDLLAGLVKGTPYSLALHPGVTGKVTLDLHNVTLADVFSVLEDLYGYDIRRQGNLVRVYPAGLRTETLAVNYLLMSRKGLSRTSITSGQLTESNRNNNGNYANNNNGFDNNNNGNGNGSLNNNSSEMTSGTRLESRSEADLWDQLEKVLNAMVGKGDGRMVAVDPLAGLVTVRAYPDELRNVKDFLTQTQDHLQRQVVLEAKIIEVTLNNDYQQGINWQRAFEDATGRNQFNLTTSGVTPSNALSAALGGVTAVTFSKGDFGAVINLLDTQGDTQVLSSPRVTATNNQKAVIKVGSDEYFVTDVQSQLTNSGTSTNTISNGIQLTPFFSGIALDVTPQISADGHVLLHVHPSVTDVSEQIKTLSLSGSTEPTVLPLAHSDIRESDTIVRAKSGDVVVIGGLMRTNNRQQVSKTPLLGDIPWLGQLFTSRRDVKEKTELVILLKPVVIEGSQDWAPQLDRSRELLDKWYPKAR</sequence>
<feature type="region of interest" description="Disordered" evidence="4">
    <location>
        <begin position="167"/>
        <end position="218"/>
    </location>
</feature>
<protein>
    <submittedName>
        <fullName evidence="6">MSHA biogenesis protein MshL</fullName>
    </submittedName>
</protein>
<dbReference type="RefSeq" id="WP_123420558.1">
    <property type="nucleotide sequence ID" value="NZ_RJUL01000001.1"/>
</dbReference>
<dbReference type="AlphaFoldDB" id="A0A3N1PUP3"/>
<comment type="caution">
    <text evidence="6">The sequence shown here is derived from an EMBL/GenBank/DDBJ whole genome shotgun (WGS) entry which is preliminary data.</text>
</comment>
<dbReference type="PANTHER" id="PTHR30332">
    <property type="entry name" value="PROBABLE GENERAL SECRETION PATHWAY PROTEIN D"/>
    <property type="match status" value="1"/>
</dbReference>
<keyword evidence="2" id="KW-0472">Membrane</keyword>
<dbReference type="InterPro" id="IPR004846">
    <property type="entry name" value="T2SS/T3SS_dom"/>
</dbReference>
<dbReference type="PANTHER" id="PTHR30332:SF17">
    <property type="entry name" value="TYPE IV PILIATION SYSTEM PROTEIN DR_0774-RELATED"/>
    <property type="match status" value="1"/>
</dbReference>
<feature type="compositionally biased region" description="Polar residues" evidence="4">
    <location>
        <begin position="167"/>
        <end position="176"/>
    </location>
</feature>
<dbReference type="InterPro" id="IPR050810">
    <property type="entry name" value="Bact_Secretion_Sys_Channel"/>
</dbReference>
<dbReference type="Gene3D" id="3.55.50.30">
    <property type="match status" value="1"/>
</dbReference>
<feature type="compositionally biased region" description="Low complexity" evidence="4">
    <location>
        <begin position="177"/>
        <end position="206"/>
    </location>
</feature>
<dbReference type="GO" id="GO:0015627">
    <property type="term" value="C:type II protein secretion system complex"/>
    <property type="evidence" value="ECO:0007669"/>
    <property type="project" value="TreeGrafter"/>
</dbReference>
<dbReference type="PROSITE" id="PS51257">
    <property type="entry name" value="PROKAR_LIPOPROTEIN"/>
    <property type="match status" value="1"/>
</dbReference>
<evidence type="ECO:0000259" key="5">
    <source>
        <dbReference type="SMART" id="SM00965"/>
    </source>
</evidence>
<evidence type="ECO:0000256" key="4">
    <source>
        <dbReference type="SAM" id="MobiDB-lite"/>
    </source>
</evidence>
<keyword evidence="3" id="KW-0998">Cell outer membrane</keyword>
<dbReference type="STRING" id="584787.GCA_001247655_03566"/>
<reference evidence="6 7" key="1">
    <citation type="submission" date="2018-11" db="EMBL/GenBank/DDBJ databases">
        <title>Genomic Encyclopedia of Type Strains, Phase IV (KMG-IV): sequencing the most valuable type-strain genomes for metagenomic binning, comparative biology and taxonomic classification.</title>
        <authorList>
            <person name="Goeker M."/>
        </authorList>
    </citation>
    <scope>NUCLEOTIDE SEQUENCE [LARGE SCALE GENOMIC DNA]</scope>
    <source>
        <strain evidence="6 7">DSM 21945</strain>
    </source>
</reference>
<dbReference type="InterPro" id="IPR013358">
    <property type="entry name" value="Pilus_biogenesis_MshL"/>
</dbReference>
<dbReference type="EMBL" id="RJUL01000001">
    <property type="protein sequence ID" value="ROQ30841.1"/>
    <property type="molecule type" value="Genomic_DNA"/>
</dbReference>
<keyword evidence="1" id="KW-0813">Transport</keyword>
<dbReference type="Pfam" id="PF07655">
    <property type="entry name" value="Secretin_N_2"/>
    <property type="match status" value="1"/>
</dbReference>
<dbReference type="InterPro" id="IPR011662">
    <property type="entry name" value="Secretin/TonB_short_N"/>
</dbReference>